<dbReference type="CDD" id="cd18186">
    <property type="entry name" value="BTB_POZ_ZBTB_KLHL-like"/>
    <property type="match status" value="1"/>
</dbReference>
<evidence type="ECO:0000259" key="3">
    <source>
        <dbReference type="PROSITE" id="PS50097"/>
    </source>
</evidence>
<dbReference type="Proteomes" id="UP000822688">
    <property type="component" value="Chromosome 6"/>
</dbReference>
<dbReference type="PANTHER" id="PTHR47274">
    <property type="entry name" value="BTB/POZ DOMAIN CONTAINING PROTEIN, EXPRESSED-RELATED"/>
    <property type="match status" value="1"/>
</dbReference>
<accession>A0A8T0HJQ3</accession>
<dbReference type="InterPro" id="IPR044784">
    <property type="entry name" value="At1g01640-like"/>
</dbReference>
<proteinExistence type="predicted"/>
<comment type="function">
    <text evidence="1">May act as a substrate-specific adapter of an E3 ubiquitin-protein ligase complex (CUL3-RBX1-BTB) which mediates the ubiquitination and subsequent proteasomal degradation of target proteins.</text>
</comment>
<dbReference type="Gene3D" id="1.25.40.420">
    <property type="match status" value="1"/>
</dbReference>
<sequence length="223" mass="25703">MVRFLPCMCSNVELDELQDQMQKLLEKQNFITTWDPETMLPPHTDVILEANDGRLVHAHKSTLMGKSVEFKNMFSALKDIVNPQVVKMDMDHRSLEAFIHFFYTGHVKDDVMTELADKLLRASDKYGIVLLHDLCQEKLMTLIHPDRIFQYFLLGNKCRAEQLVHSIISFVANNYCDISEISGYNEFLKDDPTLVAKLCNGVVKKLKVRLSDHHVKGNVTKHE</sequence>
<dbReference type="InterPro" id="IPR000210">
    <property type="entry name" value="BTB/POZ_dom"/>
</dbReference>
<dbReference type="EMBL" id="CM026427">
    <property type="protein sequence ID" value="KAG0571026.1"/>
    <property type="molecule type" value="Genomic_DNA"/>
</dbReference>
<evidence type="ECO:0000256" key="1">
    <source>
        <dbReference type="ARBA" id="ARBA00002668"/>
    </source>
</evidence>
<dbReference type="SMART" id="SM00225">
    <property type="entry name" value="BTB"/>
    <property type="match status" value="1"/>
</dbReference>
<comment type="caution">
    <text evidence="4">The sequence shown here is derived from an EMBL/GenBank/DDBJ whole genome shotgun (WGS) entry which is preliminary data.</text>
</comment>
<dbReference type="InterPro" id="IPR011333">
    <property type="entry name" value="SKP1/BTB/POZ_sf"/>
</dbReference>
<gene>
    <name evidence="4" type="ORF">KC19_6G206100</name>
</gene>
<keyword evidence="5" id="KW-1185">Reference proteome</keyword>
<evidence type="ECO:0000313" key="4">
    <source>
        <dbReference type="EMBL" id="KAG0571026.1"/>
    </source>
</evidence>
<evidence type="ECO:0000313" key="5">
    <source>
        <dbReference type="Proteomes" id="UP000822688"/>
    </source>
</evidence>
<dbReference type="PROSITE" id="PS50097">
    <property type="entry name" value="BTB"/>
    <property type="match status" value="1"/>
</dbReference>
<evidence type="ECO:0000256" key="2">
    <source>
        <dbReference type="ARBA" id="ARBA00004906"/>
    </source>
</evidence>
<dbReference type="Gene3D" id="3.30.710.10">
    <property type="entry name" value="Potassium Channel Kv1.1, Chain A"/>
    <property type="match status" value="1"/>
</dbReference>
<protein>
    <recommendedName>
        <fullName evidence="3">BTB domain-containing protein</fullName>
    </recommendedName>
</protein>
<comment type="pathway">
    <text evidence="2">Protein modification; protein ubiquitination.</text>
</comment>
<dbReference type="AlphaFoldDB" id="A0A8T0HJQ3"/>
<dbReference type="Pfam" id="PF00651">
    <property type="entry name" value="BTB"/>
    <property type="match status" value="1"/>
</dbReference>
<dbReference type="SUPFAM" id="SSF54695">
    <property type="entry name" value="POZ domain"/>
    <property type="match status" value="1"/>
</dbReference>
<reference evidence="4 5" key="1">
    <citation type="submission" date="2020-06" db="EMBL/GenBank/DDBJ databases">
        <title>WGS assembly of Ceratodon purpureus strain R40.</title>
        <authorList>
            <person name="Carey S.B."/>
            <person name="Jenkins J."/>
            <person name="Shu S."/>
            <person name="Lovell J.T."/>
            <person name="Sreedasyam A."/>
            <person name="Maumus F."/>
            <person name="Tiley G.P."/>
            <person name="Fernandez-Pozo N."/>
            <person name="Barry K."/>
            <person name="Chen C."/>
            <person name="Wang M."/>
            <person name="Lipzen A."/>
            <person name="Daum C."/>
            <person name="Saski C.A."/>
            <person name="Payton A.C."/>
            <person name="Mcbreen J.C."/>
            <person name="Conrad R.E."/>
            <person name="Kollar L.M."/>
            <person name="Olsson S."/>
            <person name="Huttunen S."/>
            <person name="Landis J.B."/>
            <person name="Wickett N.J."/>
            <person name="Johnson M.G."/>
            <person name="Rensing S.A."/>
            <person name="Grimwood J."/>
            <person name="Schmutz J."/>
            <person name="Mcdaniel S.F."/>
        </authorList>
    </citation>
    <scope>NUCLEOTIDE SEQUENCE [LARGE SCALE GENOMIC DNA]</scope>
    <source>
        <strain evidence="4 5">R40</strain>
    </source>
</reference>
<feature type="domain" description="BTB" evidence="3">
    <location>
        <begin position="44"/>
        <end position="111"/>
    </location>
</feature>
<organism evidence="4 5">
    <name type="scientific">Ceratodon purpureus</name>
    <name type="common">Fire moss</name>
    <name type="synonym">Dicranum purpureum</name>
    <dbReference type="NCBI Taxonomy" id="3225"/>
    <lineage>
        <taxon>Eukaryota</taxon>
        <taxon>Viridiplantae</taxon>
        <taxon>Streptophyta</taxon>
        <taxon>Embryophyta</taxon>
        <taxon>Bryophyta</taxon>
        <taxon>Bryophytina</taxon>
        <taxon>Bryopsida</taxon>
        <taxon>Dicranidae</taxon>
        <taxon>Pseudoditrichales</taxon>
        <taxon>Ditrichaceae</taxon>
        <taxon>Ceratodon</taxon>
    </lineage>
</organism>
<dbReference type="OrthoDB" id="10249567at2759"/>
<name>A0A8T0HJQ3_CERPU</name>